<dbReference type="Gene3D" id="1.20.120.1780">
    <property type="entry name" value="UbiA prenyltransferase"/>
    <property type="match status" value="1"/>
</dbReference>
<feature type="transmembrane region" description="Helical" evidence="12">
    <location>
        <begin position="271"/>
        <end position="289"/>
    </location>
</feature>
<reference evidence="14 15" key="1">
    <citation type="journal article" date="2018" name="Nat. Biotechnol.">
        <title>A standardized bacterial taxonomy based on genome phylogeny substantially revises the tree of life.</title>
        <authorList>
            <person name="Parks D.H."/>
            <person name="Chuvochina M."/>
            <person name="Waite D.W."/>
            <person name="Rinke C."/>
            <person name="Skarshewski A."/>
            <person name="Chaumeil P.A."/>
            <person name="Hugenholtz P."/>
        </authorList>
    </citation>
    <scope>NUCLEOTIDE SEQUENCE [LARGE SCALE GENOMIC DNA]</scope>
    <source>
        <strain evidence="14">UBA9158</strain>
    </source>
</reference>
<name>A0A3C1KJ11_9GAMM</name>
<comment type="caution">
    <text evidence="14">The sequence shown here is derived from an EMBL/GenBank/DDBJ whole genome shotgun (WGS) entry which is preliminary data.</text>
</comment>
<evidence type="ECO:0000256" key="9">
    <source>
        <dbReference type="ARBA" id="ARBA00022842"/>
    </source>
</evidence>
<evidence type="ECO:0000256" key="12">
    <source>
        <dbReference type="HAMAP-Rule" id="MF_01635"/>
    </source>
</evidence>
<dbReference type="InterPro" id="IPR044878">
    <property type="entry name" value="UbiA_sf"/>
</dbReference>
<keyword evidence="7 12" id="KW-0831">Ubiquinone biosynthesis</keyword>
<dbReference type="Proteomes" id="UP000259273">
    <property type="component" value="Unassembled WGS sequence"/>
</dbReference>
<comment type="similarity">
    <text evidence="3 12">Belongs to the UbiA prenyltransferase family.</text>
</comment>
<keyword evidence="8 12" id="KW-0812">Transmembrane</keyword>
<dbReference type="FunFam" id="1.20.120.1780:FF:000001">
    <property type="entry name" value="4-hydroxybenzoate octaprenyltransferase"/>
    <property type="match status" value="1"/>
</dbReference>
<dbReference type="UniPathway" id="UPA00232"/>
<dbReference type="CDD" id="cd13959">
    <property type="entry name" value="PT_UbiA_COQ2"/>
    <property type="match status" value="1"/>
</dbReference>
<dbReference type="EMBL" id="DMND01000052">
    <property type="protein sequence ID" value="HAN26709.1"/>
    <property type="molecule type" value="Genomic_DNA"/>
</dbReference>
<dbReference type="PANTHER" id="PTHR11048:SF28">
    <property type="entry name" value="4-HYDROXYBENZOATE POLYPRENYLTRANSFERASE, MITOCHONDRIAL"/>
    <property type="match status" value="1"/>
</dbReference>
<evidence type="ECO:0000313" key="14">
    <source>
        <dbReference type="EMBL" id="HAN26709.1"/>
    </source>
</evidence>
<keyword evidence="4 12" id="KW-1003">Cell membrane</keyword>
<dbReference type="EC" id="2.5.1.39" evidence="12 13"/>
<evidence type="ECO:0000256" key="7">
    <source>
        <dbReference type="ARBA" id="ARBA00022688"/>
    </source>
</evidence>
<evidence type="ECO:0000256" key="5">
    <source>
        <dbReference type="ARBA" id="ARBA00022519"/>
    </source>
</evidence>
<proteinExistence type="inferred from homology"/>
<dbReference type="GO" id="GO:0008412">
    <property type="term" value="F:4-hydroxybenzoate polyprenyltransferase activity"/>
    <property type="evidence" value="ECO:0007669"/>
    <property type="project" value="UniProtKB-UniRule"/>
</dbReference>
<evidence type="ECO:0000256" key="6">
    <source>
        <dbReference type="ARBA" id="ARBA00022679"/>
    </source>
</evidence>
<dbReference type="InterPro" id="IPR006370">
    <property type="entry name" value="HB_polyprenyltransferase-like"/>
</dbReference>
<evidence type="ECO:0000313" key="15">
    <source>
        <dbReference type="Proteomes" id="UP000259273"/>
    </source>
</evidence>
<comment type="pathway">
    <text evidence="12">Cofactor biosynthesis; ubiquinone biosynthesis.</text>
</comment>
<evidence type="ECO:0000256" key="3">
    <source>
        <dbReference type="ARBA" id="ARBA00005985"/>
    </source>
</evidence>
<dbReference type="InterPro" id="IPR039653">
    <property type="entry name" value="Prenyltransferase"/>
</dbReference>
<keyword evidence="5 12" id="KW-0997">Cell inner membrane</keyword>
<keyword evidence="10 12" id="KW-1133">Transmembrane helix</keyword>
<gene>
    <name evidence="12 14" type="primary">ubiA</name>
    <name evidence="14" type="ORF">DCP75_03115</name>
</gene>
<comment type="cofactor">
    <cofactor evidence="1 12">
        <name>Mg(2+)</name>
        <dbReference type="ChEBI" id="CHEBI:18420"/>
    </cofactor>
</comment>
<dbReference type="Gene3D" id="1.10.357.140">
    <property type="entry name" value="UbiA prenyltransferase"/>
    <property type="match status" value="1"/>
</dbReference>
<evidence type="ECO:0000256" key="2">
    <source>
        <dbReference type="ARBA" id="ARBA00004141"/>
    </source>
</evidence>
<dbReference type="GO" id="GO:0006744">
    <property type="term" value="P:ubiquinone biosynthetic process"/>
    <property type="evidence" value="ECO:0007669"/>
    <property type="project" value="UniProtKB-UniRule"/>
</dbReference>
<evidence type="ECO:0000256" key="4">
    <source>
        <dbReference type="ARBA" id="ARBA00022475"/>
    </source>
</evidence>
<protein>
    <recommendedName>
        <fullName evidence="12 13">4-hydroxybenzoate octaprenyltransferase</fullName>
        <ecNumber evidence="12 13">2.5.1.39</ecNumber>
    </recommendedName>
    <alternativeName>
        <fullName evidence="12">4-HB polyprenyltransferase</fullName>
    </alternativeName>
</protein>
<organism evidence="14 15">
    <name type="scientific">Haliea salexigens</name>
    <dbReference type="NCBI Taxonomy" id="287487"/>
    <lineage>
        <taxon>Bacteria</taxon>
        <taxon>Pseudomonadati</taxon>
        <taxon>Pseudomonadota</taxon>
        <taxon>Gammaproteobacteria</taxon>
        <taxon>Cellvibrionales</taxon>
        <taxon>Halieaceae</taxon>
        <taxon>Haliea</taxon>
    </lineage>
</organism>
<accession>A0A3C1KJ11</accession>
<dbReference type="FunFam" id="1.10.357.140:FF:000002">
    <property type="entry name" value="4-hydroxybenzoate octaprenyltransferase"/>
    <property type="match status" value="1"/>
</dbReference>
<dbReference type="PANTHER" id="PTHR11048">
    <property type="entry name" value="PRENYLTRANSFERASES"/>
    <property type="match status" value="1"/>
</dbReference>
<evidence type="ECO:0000256" key="1">
    <source>
        <dbReference type="ARBA" id="ARBA00001946"/>
    </source>
</evidence>
<dbReference type="InterPro" id="IPR000537">
    <property type="entry name" value="UbiA_prenyltransferase"/>
</dbReference>
<evidence type="ECO:0000256" key="11">
    <source>
        <dbReference type="ARBA" id="ARBA00023136"/>
    </source>
</evidence>
<dbReference type="GO" id="GO:0005886">
    <property type="term" value="C:plasma membrane"/>
    <property type="evidence" value="ECO:0007669"/>
    <property type="project" value="UniProtKB-SubCell"/>
</dbReference>
<evidence type="ECO:0000256" key="8">
    <source>
        <dbReference type="ARBA" id="ARBA00022692"/>
    </source>
</evidence>
<feature type="transmembrane region" description="Helical" evidence="12">
    <location>
        <begin position="141"/>
        <end position="159"/>
    </location>
</feature>
<evidence type="ECO:0000256" key="13">
    <source>
        <dbReference type="NCBIfam" id="TIGR01474"/>
    </source>
</evidence>
<comment type="subcellular location">
    <subcellularLocation>
        <location evidence="12">Cell inner membrane</location>
        <topology evidence="12">Multi-pass membrane protein</topology>
    </subcellularLocation>
    <subcellularLocation>
        <location evidence="2">Membrane</location>
        <topology evidence="2">Multi-pass membrane protein</topology>
    </subcellularLocation>
</comment>
<dbReference type="STRING" id="1121937.GCA_000423125_02236"/>
<keyword evidence="11 12" id="KW-0472">Membrane</keyword>
<dbReference type="NCBIfam" id="TIGR01474">
    <property type="entry name" value="ubiA_proteo"/>
    <property type="match status" value="1"/>
</dbReference>
<comment type="catalytic activity">
    <reaction evidence="12">
        <text>all-trans-octaprenyl diphosphate + 4-hydroxybenzoate = 4-hydroxy-3-(all-trans-octaprenyl)benzoate + diphosphate</text>
        <dbReference type="Rhea" id="RHEA:27782"/>
        <dbReference type="ChEBI" id="CHEBI:1617"/>
        <dbReference type="ChEBI" id="CHEBI:17879"/>
        <dbReference type="ChEBI" id="CHEBI:33019"/>
        <dbReference type="ChEBI" id="CHEBI:57711"/>
        <dbReference type="EC" id="2.5.1.39"/>
    </reaction>
</comment>
<feature type="transmembrane region" description="Helical" evidence="12">
    <location>
        <begin position="83"/>
        <end position="108"/>
    </location>
</feature>
<evidence type="ECO:0000256" key="10">
    <source>
        <dbReference type="ARBA" id="ARBA00022989"/>
    </source>
</evidence>
<keyword evidence="6 12" id="KW-0808">Transferase</keyword>
<feature type="transmembrane region" description="Helical" evidence="12">
    <location>
        <begin position="20"/>
        <end position="37"/>
    </location>
</feature>
<sequence length="290" mass="31891">MPVTVSTSALLKLVRFDRPIGTLLLLWPTLGALWIAAEGTPEPRLVVIFCLGTLLMRSAGCIVNDLADRHWDGSVTRTRERPLVTGAVTVTQARALFLLLCLASFGLVLLTNTLTTLLSVVGLLLASTYPFMKRYTYWPQVVLGAAFSWAIPMAFAAQLEALPSALWLLYLANLLWTMVYDTQYAMVDRDDDIKVGIKSTAVLFGDADRLVIGALQALCLLAWLLAGQRFGLGAAYYLGVLVAALLFGYHQYLIRGRDRAACFRAFRHNNWVGLAIFMGIALHYFLSAAA</sequence>
<keyword evidence="9 12" id="KW-0460">Magnesium</keyword>
<feature type="transmembrane region" description="Helical" evidence="12">
    <location>
        <begin position="165"/>
        <end position="186"/>
    </location>
</feature>
<dbReference type="Pfam" id="PF01040">
    <property type="entry name" value="UbiA"/>
    <property type="match status" value="1"/>
</dbReference>
<comment type="function">
    <text evidence="12">Catalyzes the prenylation of para-hydroxybenzoate (PHB) with an all-trans polyprenyl group. Mediates the second step in the final reaction sequence of ubiquinone-8 (UQ-8) biosynthesis, which is the condensation of the polyisoprenoid side chain with PHB, generating the first membrane-bound Q intermediate 3-octaprenyl-4-hydroxybenzoate.</text>
</comment>
<feature type="transmembrane region" description="Helical" evidence="12">
    <location>
        <begin position="232"/>
        <end position="250"/>
    </location>
</feature>
<dbReference type="AlphaFoldDB" id="A0A3C1KJ11"/>
<dbReference type="HAMAP" id="MF_01635">
    <property type="entry name" value="UbiA"/>
    <property type="match status" value="1"/>
</dbReference>